<accession>A0A1L6MVT5</accession>
<feature type="binding site" evidence="11">
    <location>
        <position position="123"/>
    </location>
    <ligand>
        <name>NAD(+)</name>
        <dbReference type="ChEBI" id="CHEBI:57540"/>
    </ligand>
</feature>
<comment type="catalytic activity">
    <reaction evidence="7 8">
        <text>UDP-alpha-D-glucose + 2 NAD(+) + H2O = UDP-alpha-D-glucuronate + 2 NADH + 3 H(+)</text>
        <dbReference type="Rhea" id="RHEA:23596"/>
        <dbReference type="ChEBI" id="CHEBI:15377"/>
        <dbReference type="ChEBI" id="CHEBI:15378"/>
        <dbReference type="ChEBI" id="CHEBI:57540"/>
        <dbReference type="ChEBI" id="CHEBI:57945"/>
        <dbReference type="ChEBI" id="CHEBI:58052"/>
        <dbReference type="ChEBI" id="CHEBI:58885"/>
        <dbReference type="EC" id="1.1.1.22"/>
    </reaction>
</comment>
<dbReference type="EC" id="1.1.1.22" evidence="3 8"/>
<evidence type="ECO:0000313" key="14">
    <source>
        <dbReference type="Proteomes" id="UP000185544"/>
    </source>
</evidence>
<comment type="pathway">
    <text evidence="1">Nucleotide-sugar biosynthesis; UDP-alpha-D-glucuronate biosynthesis; UDP-alpha-D-glucuronate from UDP-alpha-D-glucose: step 1/1.</text>
</comment>
<evidence type="ECO:0000256" key="3">
    <source>
        <dbReference type="ARBA" id="ARBA00012954"/>
    </source>
</evidence>
<dbReference type="InterPro" id="IPR036220">
    <property type="entry name" value="UDP-Glc/GDP-Man_DH_C_sf"/>
</dbReference>
<dbReference type="GO" id="GO:0006065">
    <property type="term" value="P:UDP-glucuronate biosynthetic process"/>
    <property type="evidence" value="ECO:0007669"/>
    <property type="project" value="UniProtKB-UniPathway"/>
</dbReference>
<dbReference type="PIRSF" id="PIRSF000124">
    <property type="entry name" value="UDPglc_GDPman_dh"/>
    <property type="match status" value="1"/>
</dbReference>
<evidence type="ECO:0000256" key="6">
    <source>
        <dbReference type="ARBA" id="ARBA00023027"/>
    </source>
</evidence>
<dbReference type="Gene3D" id="3.40.50.720">
    <property type="entry name" value="NAD(P)-binding Rossmann-like Domain"/>
    <property type="match status" value="2"/>
</dbReference>
<dbReference type="Gene3D" id="1.20.5.100">
    <property type="entry name" value="Cytochrome c1, transmembrane anchor, C-terminal"/>
    <property type="match status" value="1"/>
</dbReference>
<protein>
    <recommendedName>
        <fullName evidence="4 8">UDP-glucose 6-dehydrogenase</fullName>
        <ecNumber evidence="3 8">1.1.1.22</ecNumber>
    </recommendedName>
</protein>
<evidence type="ECO:0000256" key="1">
    <source>
        <dbReference type="ARBA" id="ARBA00004701"/>
    </source>
</evidence>
<dbReference type="InterPro" id="IPR001732">
    <property type="entry name" value="UDP-Glc/GDP-Man_DH_N"/>
</dbReference>
<dbReference type="PANTHER" id="PTHR43750:SF3">
    <property type="entry name" value="UDP-GLUCOSE 6-DEHYDROGENASE TUAD"/>
    <property type="match status" value="1"/>
</dbReference>
<feature type="binding site" evidence="11">
    <location>
        <position position="265"/>
    </location>
    <ligand>
        <name>NAD(+)</name>
        <dbReference type="ChEBI" id="CHEBI:57540"/>
    </ligand>
</feature>
<dbReference type="Proteomes" id="UP000185544">
    <property type="component" value="Chromosome"/>
</dbReference>
<feature type="binding site" evidence="11">
    <location>
        <position position="329"/>
    </location>
    <ligand>
        <name>NAD(+)</name>
        <dbReference type="ChEBI" id="CHEBI:57540"/>
    </ligand>
</feature>
<dbReference type="SMART" id="SM00984">
    <property type="entry name" value="UDPG_MGDP_dh_C"/>
    <property type="match status" value="1"/>
</dbReference>
<evidence type="ECO:0000259" key="12">
    <source>
        <dbReference type="SMART" id="SM00984"/>
    </source>
</evidence>
<dbReference type="Pfam" id="PF03720">
    <property type="entry name" value="UDPG_MGDP_dh_C"/>
    <property type="match status" value="1"/>
</dbReference>
<dbReference type="Pfam" id="PF00984">
    <property type="entry name" value="UDPG_MGDP_dh"/>
    <property type="match status" value="1"/>
</dbReference>
<feature type="binding site" evidence="11">
    <location>
        <position position="88"/>
    </location>
    <ligand>
        <name>NAD(+)</name>
        <dbReference type="ChEBI" id="CHEBI:57540"/>
    </ligand>
</feature>
<organism evidence="13 14">
    <name type="scientific">Pajaroellobacter abortibovis</name>
    <dbReference type="NCBI Taxonomy" id="1882918"/>
    <lineage>
        <taxon>Bacteria</taxon>
        <taxon>Pseudomonadati</taxon>
        <taxon>Myxococcota</taxon>
        <taxon>Polyangia</taxon>
        <taxon>Polyangiales</taxon>
        <taxon>Polyangiaceae</taxon>
    </lineage>
</organism>
<feature type="binding site" evidence="10">
    <location>
        <begin position="251"/>
        <end position="255"/>
    </location>
    <ligand>
        <name>substrate</name>
    </ligand>
</feature>
<sequence length="482" mass="53187">MHFRLAVFGVGYVGLVTSAGLSALGHEVLTVDIDQEKIDLLKEGTIPIYEPHLGELVQKNVRNKRLHFSTTLISPFDEADIYFIAVGTPPSPNGTASLDAVWKVADWITQKAEKPALLCVKSTVPLGTCDKLQKRVASSRVPLEVVSNPEFLKEGNAVNDFFKPDRIIVGVRSQQAQQTMRHLYAPLQLSSERILFTDPRSSELIKYASNTMLAIRISFMNELSQLCDATGADIHDVRLGIGSDPRIGKQFLYAGPGYGGSCFPKDVKALIAFSRSHQVPMRIAEAAEQANEAQSLFVHQLVTRAIGDLQGKQIALWGLSFKPETDDIRESPALKLTRAFLEEGARVVGHDPKAGNHFANAFREETQVQICSDQYEALHGAHALLLLTEWQTYRAPLFERMRELLQQGPQGDPPAIIDSRNLWHGEEVIKAGLRYYGLGTRLYSPIDYPPSAPSRSTSTASPVSKVPLFLGSTFPFPGKENV</sequence>
<evidence type="ECO:0000256" key="10">
    <source>
        <dbReference type="PIRSR" id="PIRSR500134-2"/>
    </source>
</evidence>
<dbReference type="GO" id="GO:0003979">
    <property type="term" value="F:UDP-glucose 6-dehydrogenase activity"/>
    <property type="evidence" value="ECO:0007669"/>
    <property type="project" value="UniProtKB-EC"/>
</dbReference>
<dbReference type="InterPro" id="IPR017476">
    <property type="entry name" value="UDP-Glc/GDP-Man"/>
</dbReference>
<dbReference type="KEGG" id="pabo:BCY86_02390"/>
<dbReference type="InterPro" id="IPR014026">
    <property type="entry name" value="UDP-Glc/GDP-Man_DH_dimer"/>
</dbReference>
<keyword evidence="6 8" id="KW-0520">NAD</keyword>
<evidence type="ECO:0000256" key="9">
    <source>
        <dbReference type="PIRSR" id="PIRSR500134-1"/>
    </source>
</evidence>
<keyword evidence="14" id="KW-1185">Reference proteome</keyword>
<dbReference type="STRING" id="1882918.BCY86_02390"/>
<comment type="similarity">
    <text evidence="2 8">Belongs to the UDP-glucose/GDP-mannose dehydrogenase family.</text>
</comment>
<dbReference type="AlphaFoldDB" id="A0A1L6MVT5"/>
<feature type="active site" description="Nucleophile" evidence="9">
    <location>
        <position position="262"/>
    </location>
</feature>
<dbReference type="SUPFAM" id="SSF52413">
    <property type="entry name" value="UDP-glucose/GDP-mannose dehydrogenase C-terminal domain"/>
    <property type="match status" value="1"/>
</dbReference>
<dbReference type="RefSeq" id="WP_075276297.1">
    <property type="nucleotide sequence ID" value="NZ_CP016908.1"/>
</dbReference>
<feature type="binding site" evidence="10">
    <location>
        <position position="206"/>
    </location>
    <ligand>
        <name>substrate</name>
    </ligand>
</feature>
<dbReference type="NCBIfam" id="TIGR03026">
    <property type="entry name" value="NDP-sugDHase"/>
    <property type="match status" value="1"/>
</dbReference>
<gene>
    <name evidence="13" type="ORF">BCY86_02390</name>
</gene>
<dbReference type="Pfam" id="PF03721">
    <property type="entry name" value="UDPG_MGDP_dh_N"/>
    <property type="match status" value="1"/>
</dbReference>
<dbReference type="OrthoDB" id="9803238at2"/>
<dbReference type="GO" id="GO:0000271">
    <property type="term" value="P:polysaccharide biosynthetic process"/>
    <property type="evidence" value="ECO:0007669"/>
    <property type="project" value="InterPro"/>
</dbReference>
<dbReference type="InterPro" id="IPR028357">
    <property type="entry name" value="UDPglc_DH_bac"/>
</dbReference>
<name>A0A1L6MVT5_9BACT</name>
<evidence type="ECO:0000256" key="5">
    <source>
        <dbReference type="ARBA" id="ARBA00023002"/>
    </source>
</evidence>
<feature type="binding site" evidence="10">
    <location>
        <position position="259"/>
    </location>
    <ligand>
        <name>substrate</name>
    </ligand>
</feature>
<feature type="binding site" evidence="10">
    <location>
        <begin position="151"/>
        <end position="154"/>
    </location>
    <ligand>
        <name>substrate</name>
    </ligand>
</feature>
<evidence type="ECO:0000313" key="13">
    <source>
        <dbReference type="EMBL" id="APR99649.1"/>
    </source>
</evidence>
<dbReference type="PANTHER" id="PTHR43750">
    <property type="entry name" value="UDP-GLUCOSE 6-DEHYDROGENASE TUAD"/>
    <property type="match status" value="1"/>
</dbReference>
<dbReference type="InterPro" id="IPR036291">
    <property type="entry name" value="NAD(P)-bd_dom_sf"/>
</dbReference>
<dbReference type="PIRSF" id="PIRSF500134">
    <property type="entry name" value="UDPglc_DH_bac"/>
    <property type="match status" value="1"/>
</dbReference>
<feature type="binding site" evidence="11">
    <location>
        <position position="154"/>
    </location>
    <ligand>
        <name>NAD(+)</name>
        <dbReference type="ChEBI" id="CHEBI:57540"/>
    </ligand>
</feature>
<feature type="binding site" evidence="11">
    <location>
        <position position="32"/>
    </location>
    <ligand>
        <name>NAD(+)</name>
        <dbReference type="ChEBI" id="CHEBI:57540"/>
    </ligand>
</feature>
<evidence type="ECO:0000256" key="11">
    <source>
        <dbReference type="PIRSR" id="PIRSR500134-3"/>
    </source>
</evidence>
<evidence type="ECO:0000256" key="7">
    <source>
        <dbReference type="ARBA" id="ARBA00047473"/>
    </source>
</evidence>
<dbReference type="EMBL" id="CP016908">
    <property type="protein sequence ID" value="APR99649.1"/>
    <property type="molecule type" value="Genomic_DNA"/>
</dbReference>
<dbReference type="InterPro" id="IPR014027">
    <property type="entry name" value="UDP-Glc/GDP-Man_DH_C"/>
</dbReference>
<evidence type="ECO:0000256" key="8">
    <source>
        <dbReference type="PIRNR" id="PIRNR000124"/>
    </source>
</evidence>
<reference evidence="13 14" key="1">
    <citation type="submission" date="2016-08" db="EMBL/GenBank/DDBJ databases">
        <title>Identification and validation of antigenic proteins from Pajaroellobacter abortibovis using de-novo genome sequence assembly and reverse vaccinology.</title>
        <authorList>
            <person name="Welly B.T."/>
            <person name="Miller M.R."/>
            <person name="Stott J.L."/>
            <person name="Blanchard M.T."/>
            <person name="Islas-Trejo A.D."/>
            <person name="O'Rourke S.M."/>
            <person name="Young A.E."/>
            <person name="Medrano J.F."/>
            <person name="Van Eenennaam A.L."/>
        </authorList>
    </citation>
    <scope>NUCLEOTIDE SEQUENCE [LARGE SCALE GENOMIC DNA]</scope>
    <source>
        <strain evidence="13 14">BTF92-0548A/99-0131</strain>
    </source>
</reference>
<feature type="binding site" evidence="10">
    <location>
        <position position="322"/>
    </location>
    <ligand>
        <name>substrate</name>
    </ligand>
</feature>
<proteinExistence type="inferred from homology"/>
<feature type="domain" description="UDP-glucose/GDP-mannose dehydrogenase C-terminal" evidence="12">
    <location>
        <begin position="315"/>
        <end position="425"/>
    </location>
</feature>
<feature type="binding site" evidence="11">
    <location>
        <position position="37"/>
    </location>
    <ligand>
        <name>NAD(+)</name>
        <dbReference type="ChEBI" id="CHEBI:57540"/>
    </ligand>
</feature>
<dbReference type="SUPFAM" id="SSF51735">
    <property type="entry name" value="NAD(P)-binding Rossmann-fold domains"/>
    <property type="match status" value="1"/>
</dbReference>
<dbReference type="SUPFAM" id="SSF48179">
    <property type="entry name" value="6-phosphogluconate dehydrogenase C-terminal domain-like"/>
    <property type="match status" value="1"/>
</dbReference>
<keyword evidence="5 8" id="KW-0560">Oxidoreductase</keyword>
<dbReference type="UniPathway" id="UPA00038">
    <property type="reaction ID" value="UER00491"/>
</dbReference>
<evidence type="ECO:0000256" key="4">
    <source>
        <dbReference type="ARBA" id="ARBA00015132"/>
    </source>
</evidence>
<dbReference type="InterPro" id="IPR008927">
    <property type="entry name" value="6-PGluconate_DH-like_C_sf"/>
</dbReference>
<evidence type="ECO:0000256" key="2">
    <source>
        <dbReference type="ARBA" id="ARBA00006601"/>
    </source>
</evidence>
<dbReference type="GO" id="GO:0051287">
    <property type="term" value="F:NAD binding"/>
    <property type="evidence" value="ECO:0007669"/>
    <property type="project" value="InterPro"/>
</dbReference>